<protein>
    <recommendedName>
        <fullName evidence="3">SnoaL-like domain-containing protein</fullName>
    </recommendedName>
</protein>
<name>A0A2I0KLS3_PUNGR</name>
<gene>
    <name evidence="1" type="ORF">CRG98_010398</name>
</gene>
<dbReference type="InterPro" id="IPR032710">
    <property type="entry name" value="NTF2-like_dom_sf"/>
</dbReference>
<proteinExistence type="predicted"/>
<reference evidence="1 2" key="1">
    <citation type="submission" date="2017-11" db="EMBL/GenBank/DDBJ databases">
        <title>De-novo sequencing of pomegranate (Punica granatum L.) genome.</title>
        <authorList>
            <person name="Akparov Z."/>
            <person name="Amiraslanov A."/>
            <person name="Hajiyeva S."/>
            <person name="Abbasov M."/>
            <person name="Kaur K."/>
            <person name="Hamwieh A."/>
            <person name="Solovyev V."/>
            <person name="Salamov A."/>
            <person name="Braich B."/>
            <person name="Kosarev P."/>
            <person name="Mahmoud A."/>
            <person name="Hajiyev E."/>
            <person name="Babayeva S."/>
            <person name="Izzatullayeva V."/>
            <person name="Mammadov A."/>
            <person name="Mammadov A."/>
            <person name="Sharifova S."/>
            <person name="Ojaghi J."/>
            <person name="Eynullazada K."/>
            <person name="Bayramov B."/>
            <person name="Abdulazimova A."/>
            <person name="Shahmuradov I."/>
        </authorList>
    </citation>
    <scope>NUCLEOTIDE SEQUENCE [LARGE SCALE GENOMIC DNA]</scope>
    <source>
        <strain evidence="2">cv. AG2017</strain>
        <tissue evidence="1">Leaf</tissue>
    </source>
</reference>
<comment type="caution">
    <text evidence="1">The sequence shown here is derived from an EMBL/GenBank/DDBJ whole genome shotgun (WGS) entry which is preliminary data.</text>
</comment>
<accession>A0A2I0KLS3</accession>
<evidence type="ECO:0000313" key="1">
    <source>
        <dbReference type="EMBL" id="PKI69193.1"/>
    </source>
</evidence>
<organism evidence="1 2">
    <name type="scientific">Punica granatum</name>
    <name type="common">Pomegranate</name>
    <dbReference type="NCBI Taxonomy" id="22663"/>
    <lineage>
        <taxon>Eukaryota</taxon>
        <taxon>Viridiplantae</taxon>
        <taxon>Streptophyta</taxon>
        <taxon>Embryophyta</taxon>
        <taxon>Tracheophyta</taxon>
        <taxon>Spermatophyta</taxon>
        <taxon>Magnoliopsida</taxon>
        <taxon>eudicotyledons</taxon>
        <taxon>Gunneridae</taxon>
        <taxon>Pentapetalae</taxon>
        <taxon>rosids</taxon>
        <taxon>malvids</taxon>
        <taxon>Myrtales</taxon>
        <taxon>Lythraceae</taxon>
        <taxon>Punica</taxon>
    </lineage>
</organism>
<dbReference type="Proteomes" id="UP000233551">
    <property type="component" value="Unassembled WGS sequence"/>
</dbReference>
<evidence type="ECO:0000313" key="2">
    <source>
        <dbReference type="Proteomes" id="UP000233551"/>
    </source>
</evidence>
<evidence type="ECO:0008006" key="3">
    <source>
        <dbReference type="Google" id="ProtNLM"/>
    </source>
</evidence>
<keyword evidence="2" id="KW-1185">Reference proteome</keyword>
<sequence>MNRKGLFIEKCRKDDSPTHTEEEEDNNGALQAVLKLYDSIKNRNIMELSEVFGDDCQCGCNFIPFFRSFRGKKQVLAFFSYLMRSLGSNIEFVVQPTLQDGMNVGVSWRLGKQRGDVHGITTPYRRNCTEIGGFYDKANGEKKFLCICRGIKPFSSSLSIQVLYLSCVHNVYIYIDDIRI</sequence>
<dbReference type="PANTHER" id="PTHR33698">
    <property type="entry name" value="NUCLEAR TRANSPORT FACTOR 2 (NTF2)-LIKE PROTEIN"/>
    <property type="match status" value="1"/>
</dbReference>
<dbReference type="EMBL" id="PGOL01000519">
    <property type="protein sequence ID" value="PKI69193.1"/>
    <property type="molecule type" value="Genomic_DNA"/>
</dbReference>
<dbReference type="SUPFAM" id="SSF54427">
    <property type="entry name" value="NTF2-like"/>
    <property type="match status" value="1"/>
</dbReference>
<dbReference type="AlphaFoldDB" id="A0A2I0KLS3"/>
<dbReference type="PANTHER" id="PTHR33698:SF6">
    <property type="entry name" value="TRANSMEMBRANE PROTEIN"/>
    <property type="match status" value="1"/>
</dbReference>
<dbReference type="Gene3D" id="3.10.450.50">
    <property type="match status" value="1"/>
</dbReference>